<feature type="transmembrane region" description="Helical" evidence="1">
    <location>
        <begin position="178"/>
        <end position="195"/>
    </location>
</feature>
<organism evidence="2 3">
    <name type="scientific">Steinernema carpocapsae</name>
    <name type="common">Entomopathogenic nematode</name>
    <dbReference type="NCBI Taxonomy" id="34508"/>
    <lineage>
        <taxon>Eukaryota</taxon>
        <taxon>Metazoa</taxon>
        <taxon>Ecdysozoa</taxon>
        <taxon>Nematoda</taxon>
        <taxon>Chromadorea</taxon>
        <taxon>Rhabditida</taxon>
        <taxon>Tylenchina</taxon>
        <taxon>Panagrolaimomorpha</taxon>
        <taxon>Strongyloidoidea</taxon>
        <taxon>Steinernematidae</taxon>
        <taxon>Steinernema</taxon>
    </lineage>
</organism>
<keyword evidence="3" id="KW-1185">Reference proteome</keyword>
<feature type="transmembrane region" description="Helical" evidence="1">
    <location>
        <begin position="207"/>
        <end position="227"/>
    </location>
</feature>
<reference evidence="2 3" key="1">
    <citation type="journal article" date="2015" name="Genome Biol.">
        <title>Comparative genomics of Steinernema reveals deeply conserved gene regulatory networks.</title>
        <authorList>
            <person name="Dillman A.R."/>
            <person name="Macchietto M."/>
            <person name="Porter C.F."/>
            <person name="Rogers A."/>
            <person name="Williams B."/>
            <person name="Antoshechkin I."/>
            <person name="Lee M.M."/>
            <person name="Goodwin Z."/>
            <person name="Lu X."/>
            <person name="Lewis E.E."/>
            <person name="Goodrich-Blair H."/>
            <person name="Stock S.P."/>
            <person name="Adams B.J."/>
            <person name="Sternberg P.W."/>
            <person name="Mortazavi A."/>
        </authorList>
    </citation>
    <scope>NUCLEOTIDE SEQUENCE [LARGE SCALE GENOMIC DNA]</scope>
    <source>
        <strain evidence="2 3">ALL</strain>
    </source>
</reference>
<comment type="caution">
    <text evidence="2">The sequence shown here is derived from an EMBL/GenBank/DDBJ whole genome shotgun (WGS) entry which is preliminary data.</text>
</comment>
<feature type="transmembrane region" description="Helical" evidence="1">
    <location>
        <begin position="80"/>
        <end position="103"/>
    </location>
</feature>
<evidence type="ECO:0000256" key="1">
    <source>
        <dbReference type="SAM" id="Phobius"/>
    </source>
</evidence>
<proteinExistence type="predicted"/>
<feature type="transmembrane region" description="Helical" evidence="1">
    <location>
        <begin position="6"/>
        <end position="28"/>
    </location>
</feature>
<sequence length="244" mass="27196">MGSTVTGCIYMSVFCVLAILNTILAVAIRKTKALWTEWNYRIIVHLSIMDLINLVPTFGAGISSLVALGLPHVINQGFTVISLAIPQSVVVLSVTLALNRLIVIRKQELLNTPKFYKVMIAVSYICGFFWLTVYGLTTMDVSFGFDQEHQNFSVTTDNLKTVKWFIGASFIELNLCKLYLLCGLICCGIVAFTLGRQALSAGGTSQPTVVGPGTFFCSLLPFLYLLLERNSQWYDNLLTFYFWQ</sequence>
<gene>
    <name evidence="2" type="ORF">L596_027133</name>
</gene>
<feature type="transmembrane region" description="Helical" evidence="1">
    <location>
        <begin position="115"/>
        <end position="136"/>
    </location>
</feature>
<reference evidence="2 3" key="2">
    <citation type="journal article" date="2019" name="G3 (Bethesda)">
        <title>Hybrid Assembly of the Genome of the Entomopathogenic Nematode Steinernema carpocapsae Identifies the X-Chromosome.</title>
        <authorList>
            <person name="Serra L."/>
            <person name="Macchietto M."/>
            <person name="Macias-Munoz A."/>
            <person name="McGill C.J."/>
            <person name="Rodriguez I.M."/>
            <person name="Rodriguez B."/>
            <person name="Murad R."/>
            <person name="Mortazavi A."/>
        </authorList>
    </citation>
    <scope>NUCLEOTIDE SEQUENCE [LARGE SCALE GENOMIC DNA]</scope>
    <source>
        <strain evidence="2 3">ALL</strain>
    </source>
</reference>
<feature type="transmembrane region" description="Helical" evidence="1">
    <location>
        <begin position="48"/>
        <end position="74"/>
    </location>
</feature>
<dbReference type="Gene3D" id="1.20.1070.10">
    <property type="entry name" value="Rhodopsin 7-helix transmembrane proteins"/>
    <property type="match status" value="1"/>
</dbReference>
<dbReference type="AlphaFoldDB" id="A0A4V5ZYD8"/>
<keyword evidence="1" id="KW-0472">Membrane</keyword>
<protein>
    <submittedName>
        <fullName evidence="2">Uncharacterized protein</fullName>
    </submittedName>
</protein>
<evidence type="ECO:0000313" key="3">
    <source>
        <dbReference type="Proteomes" id="UP000298663"/>
    </source>
</evidence>
<evidence type="ECO:0000313" key="2">
    <source>
        <dbReference type="EMBL" id="TKR63285.1"/>
    </source>
</evidence>
<accession>A0A4V5ZYD8</accession>
<dbReference type="Proteomes" id="UP000298663">
    <property type="component" value="Unassembled WGS sequence"/>
</dbReference>
<dbReference type="EMBL" id="AZBU02000010">
    <property type="protein sequence ID" value="TKR63285.1"/>
    <property type="molecule type" value="Genomic_DNA"/>
</dbReference>
<keyword evidence="1" id="KW-1133">Transmembrane helix</keyword>
<keyword evidence="1" id="KW-0812">Transmembrane</keyword>
<name>A0A4V5ZYD8_STECR</name>